<protein>
    <submittedName>
        <fullName evidence="1">Uncharacterized protein</fullName>
    </submittedName>
</protein>
<evidence type="ECO:0000313" key="2">
    <source>
        <dbReference type="Proteomes" id="UP000053660"/>
    </source>
</evidence>
<dbReference type="AlphaFoldDB" id="A0A0B1T590"/>
<dbReference type="EMBL" id="KN551183">
    <property type="protein sequence ID" value="KHJ92713.1"/>
    <property type="molecule type" value="Genomic_DNA"/>
</dbReference>
<keyword evidence="2" id="KW-1185">Reference proteome</keyword>
<proteinExistence type="predicted"/>
<organism evidence="1 2">
    <name type="scientific">Oesophagostomum dentatum</name>
    <name type="common">Nodular worm</name>
    <dbReference type="NCBI Taxonomy" id="61180"/>
    <lineage>
        <taxon>Eukaryota</taxon>
        <taxon>Metazoa</taxon>
        <taxon>Ecdysozoa</taxon>
        <taxon>Nematoda</taxon>
        <taxon>Chromadorea</taxon>
        <taxon>Rhabditida</taxon>
        <taxon>Rhabditina</taxon>
        <taxon>Rhabditomorpha</taxon>
        <taxon>Strongyloidea</taxon>
        <taxon>Strongylidae</taxon>
        <taxon>Oesophagostomum</taxon>
    </lineage>
</organism>
<gene>
    <name evidence="1" type="ORF">OESDEN_07389</name>
</gene>
<evidence type="ECO:0000313" key="1">
    <source>
        <dbReference type="EMBL" id="KHJ92713.1"/>
    </source>
</evidence>
<name>A0A0B1T590_OESDE</name>
<dbReference type="Proteomes" id="UP000053660">
    <property type="component" value="Unassembled WGS sequence"/>
</dbReference>
<reference evidence="1 2" key="1">
    <citation type="submission" date="2014-03" db="EMBL/GenBank/DDBJ databases">
        <title>Draft genome of the hookworm Oesophagostomum dentatum.</title>
        <authorList>
            <person name="Mitreva M."/>
        </authorList>
    </citation>
    <scope>NUCLEOTIDE SEQUENCE [LARGE SCALE GENOMIC DNA]</scope>
    <source>
        <strain evidence="1 2">OD-Hann</strain>
    </source>
</reference>
<accession>A0A0B1T590</accession>
<sequence>MSISVSLSIRMQVLSGWNVGRVGGHICVREAIYVVLPAGLFTDIFYHFHQLARFLFGTRSNHTAYHARS</sequence>